<keyword evidence="9" id="KW-0007">Acetylation</keyword>
<name>A0AAV2JTC4_KNICA</name>
<dbReference type="SUPFAM" id="SSF50978">
    <property type="entry name" value="WD40 repeat-like"/>
    <property type="match status" value="1"/>
</dbReference>
<keyword evidence="2" id="KW-0488">Methylation</keyword>
<keyword evidence="3" id="KW-1017">Isopeptide bond</keyword>
<evidence type="ECO:0000256" key="14">
    <source>
        <dbReference type="ARBA" id="ARBA00063159"/>
    </source>
</evidence>
<dbReference type="FunFam" id="2.130.10.10:FF:000077">
    <property type="entry name" value="WD repeat domain 33"/>
    <property type="match status" value="1"/>
</dbReference>
<keyword evidence="21" id="KW-1185">Reference proteome</keyword>
<evidence type="ECO:0000256" key="17">
    <source>
        <dbReference type="ARBA" id="ARBA00076133"/>
    </source>
</evidence>
<accession>A0AAV2JTC4</accession>
<comment type="function">
    <text evidence="12">Essential for both cleavage and polyadenylation of pre-mRNA 3' ends.</text>
</comment>
<dbReference type="GO" id="GO:0031124">
    <property type="term" value="P:mRNA 3'-end processing"/>
    <property type="evidence" value="ECO:0007669"/>
    <property type="project" value="InterPro"/>
</dbReference>
<dbReference type="GO" id="GO:0005847">
    <property type="term" value="C:mRNA cleavage and polyadenylation specificity factor complex"/>
    <property type="evidence" value="ECO:0007669"/>
    <property type="project" value="TreeGrafter"/>
</dbReference>
<dbReference type="PROSITE" id="PS50294">
    <property type="entry name" value="WD_REPEATS_REGION"/>
    <property type="match status" value="4"/>
</dbReference>
<feature type="region of interest" description="Disordered" evidence="19">
    <location>
        <begin position="512"/>
        <end position="984"/>
    </location>
</feature>
<feature type="repeat" description="WD" evidence="18">
    <location>
        <begin position="327"/>
        <end position="360"/>
    </location>
</feature>
<evidence type="ECO:0000256" key="6">
    <source>
        <dbReference type="ARBA" id="ARBA00022664"/>
    </source>
</evidence>
<protein>
    <recommendedName>
        <fullName evidence="15">pre-mRNA 3' end processing protein WDR33</fullName>
    </recommendedName>
    <alternativeName>
        <fullName evidence="16">WD repeat-containing protein 33</fullName>
    </alternativeName>
    <alternativeName>
        <fullName evidence="17">WD repeat-containing protein of 146 kDa</fullName>
    </alternativeName>
</protein>
<dbReference type="InterPro" id="IPR045245">
    <property type="entry name" value="Pfs2-like"/>
</dbReference>
<sequence length="984" mass="107008">MAADLGSPQRFFHMPRFQHQAPRQVFYKRPDFAQQQAMQQLTFDGKRMRKAVNRKTIDYNPTVIRYLENRLWQRDHRDQRAIQPDAACYNELVPPLGMLSNPMNAVTTKFVRTSTNKVKCPVFVIRWTPEGRRLVTGASSGEFTLWNGLTFNFETILQAHDSPVRAMTWSHNDMWMLTADHGGYVKYWQSNMNNVKMFQAHKEAIREASFSPTDNKFATCSDDGTVRIWDFMRCHEERILRGHGADVKCVDWHPTKGLVVSGSKDSQQPIKFWDPKTGQSLATLHAHKNTVMEVKWNLNGNWLLTASRDHLCKLFDIRNLREELQVFRGHKKEATAVAWHPVHEGLFASGGSDGSLLFWQTGVEKEVGGMEMAHEGMIWSLAWHPLGHILCSGSNDHTSKFWTRNRPGDKMRDRYNLNLLPGMSEDGLEYDDVEPNPLSSIPGMGIPDQLKAAMEQEQSNKDAADDLEMSIPGLDWGMDEVMGKDSKKVPQKKVPYAKPIPAQFQQAWAENKVPLAPPPGMGPDRKLDQGQNPSDMGPMQFQNPQMMQMKMNPDMGPPPGPGHGGPGGPMGQFPGGPGSGGPPQGFNPKMGPGGPPFMGPGHMDMQRHSGPPRNMGPQGPHGMGPPRVMMGPPPRGMGPHDQQMGPQGNMMGHPRGHGPNNFMQGPGNMGSQGPGNMGPQGPGNMGSQGPGNMGPQGPGNMGPQGPGNMGPQGPGNMGPQGPGNMGPQGPGNMGPQGPGNMGPQGPGNMGPQGPGNMGPQRPFMHQGQNQGPMMHGMGPQGQQGHQGPNNDPRGPPHHMGSSQDQYWEQDYDSGKDWRPQGFGGGGRGHRGGNGGNWGPEGFGGEFRGGRGFRGGGRGGHNRGFQEEYGSQDEGFDESEDRNCGWNGRGGPRGGPRGGGPSRGGGHDGFQGPMMDQGGRSGSLQEMDMSSLPPRKRPWQEGPGTEEGPEGRPREDGGFGPPPGRGRGWGPRSRGGPPMRRGRGR</sequence>
<feature type="compositionally biased region" description="Low complexity" evidence="19">
    <location>
        <begin position="615"/>
        <end position="630"/>
    </location>
</feature>
<keyword evidence="8" id="KW-0832">Ubl conjugation</keyword>
<feature type="repeat" description="WD" evidence="18">
    <location>
        <begin position="240"/>
        <end position="266"/>
    </location>
</feature>
<dbReference type="SMART" id="SM00320">
    <property type="entry name" value="WD40"/>
    <property type="match status" value="7"/>
</dbReference>
<evidence type="ECO:0000256" key="9">
    <source>
        <dbReference type="ARBA" id="ARBA00022990"/>
    </source>
</evidence>
<keyword evidence="4" id="KW-0597">Phosphoprotein</keyword>
<feature type="repeat" description="WD" evidence="18">
    <location>
        <begin position="157"/>
        <end position="189"/>
    </location>
</feature>
<comment type="subunit">
    <text evidence="14">Component of the cleavage and polyadenylation specificity factor (CPSF) module of the pre-mRNA 3'-end processing complex. Interacts with CPSF3/CPSF73.</text>
</comment>
<dbReference type="PANTHER" id="PTHR22836">
    <property type="entry name" value="WD40 REPEAT PROTEIN"/>
    <property type="match status" value="1"/>
</dbReference>
<keyword evidence="5 18" id="KW-0853">WD repeat</keyword>
<evidence type="ECO:0000256" key="2">
    <source>
        <dbReference type="ARBA" id="ARBA00022481"/>
    </source>
</evidence>
<dbReference type="FunFam" id="2.130.10.10:FF:000069">
    <property type="entry name" value="WD repeat domain 33"/>
    <property type="match status" value="1"/>
</dbReference>
<evidence type="ECO:0000256" key="8">
    <source>
        <dbReference type="ARBA" id="ARBA00022843"/>
    </source>
</evidence>
<organism evidence="20 21">
    <name type="scientific">Knipowitschia caucasica</name>
    <name type="common">Caucasian dwarf goby</name>
    <name type="synonym">Pomatoschistus caucasicus</name>
    <dbReference type="NCBI Taxonomy" id="637954"/>
    <lineage>
        <taxon>Eukaryota</taxon>
        <taxon>Metazoa</taxon>
        <taxon>Chordata</taxon>
        <taxon>Craniata</taxon>
        <taxon>Vertebrata</taxon>
        <taxon>Euteleostomi</taxon>
        <taxon>Actinopterygii</taxon>
        <taxon>Neopterygii</taxon>
        <taxon>Teleostei</taxon>
        <taxon>Neoteleostei</taxon>
        <taxon>Acanthomorphata</taxon>
        <taxon>Gobiaria</taxon>
        <taxon>Gobiiformes</taxon>
        <taxon>Gobioidei</taxon>
        <taxon>Gobiidae</taxon>
        <taxon>Gobiinae</taxon>
        <taxon>Knipowitschia</taxon>
    </lineage>
</organism>
<evidence type="ECO:0000256" key="5">
    <source>
        <dbReference type="ARBA" id="ARBA00022574"/>
    </source>
</evidence>
<keyword evidence="6" id="KW-0507">mRNA processing</keyword>
<evidence type="ECO:0000256" key="18">
    <source>
        <dbReference type="PROSITE-ProRule" id="PRU00221"/>
    </source>
</evidence>
<dbReference type="Gene3D" id="2.130.10.10">
    <property type="entry name" value="YVTN repeat-like/Quinoprotein amine dehydrogenase"/>
    <property type="match status" value="2"/>
</dbReference>
<dbReference type="GO" id="GO:0005581">
    <property type="term" value="C:collagen trimer"/>
    <property type="evidence" value="ECO:0007669"/>
    <property type="project" value="UniProtKB-KW"/>
</dbReference>
<dbReference type="FunFam" id="2.130.10.10:FF:000085">
    <property type="entry name" value="WD repeat domain 33"/>
    <property type="match status" value="1"/>
</dbReference>
<evidence type="ECO:0000256" key="19">
    <source>
        <dbReference type="SAM" id="MobiDB-lite"/>
    </source>
</evidence>
<feature type="compositionally biased region" description="Low complexity" evidence="19">
    <location>
        <begin position="536"/>
        <end position="554"/>
    </location>
</feature>
<dbReference type="Pfam" id="PF00400">
    <property type="entry name" value="WD40"/>
    <property type="match status" value="6"/>
</dbReference>
<gene>
    <name evidence="20" type="ORF">KC01_LOCUS11570</name>
</gene>
<feature type="repeat" description="WD" evidence="18">
    <location>
        <begin position="284"/>
        <end position="325"/>
    </location>
</feature>
<dbReference type="Proteomes" id="UP001497482">
    <property type="component" value="Chromosome 14"/>
</dbReference>
<evidence type="ECO:0000256" key="11">
    <source>
        <dbReference type="ARBA" id="ARBA00023242"/>
    </source>
</evidence>
<evidence type="ECO:0000313" key="21">
    <source>
        <dbReference type="Proteomes" id="UP001497482"/>
    </source>
</evidence>
<reference evidence="20 21" key="1">
    <citation type="submission" date="2024-04" db="EMBL/GenBank/DDBJ databases">
        <authorList>
            <person name="Waldvogel A.-M."/>
            <person name="Schoenle A."/>
        </authorList>
    </citation>
    <scope>NUCLEOTIDE SEQUENCE [LARGE SCALE GENOMIC DNA]</scope>
</reference>
<dbReference type="CDD" id="cd00200">
    <property type="entry name" value="WD40"/>
    <property type="match status" value="1"/>
</dbReference>
<evidence type="ECO:0000256" key="3">
    <source>
        <dbReference type="ARBA" id="ARBA00022499"/>
    </source>
</evidence>
<evidence type="ECO:0000256" key="4">
    <source>
        <dbReference type="ARBA" id="ARBA00022553"/>
    </source>
</evidence>
<feature type="compositionally biased region" description="Low complexity" evidence="19">
    <location>
        <begin position="969"/>
        <end position="978"/>
    </location>
</feature>
<dbReference type="InterPro" id="IPR015943">
    <property type="entry name" value="WD40/YVTN_repeat-like_dom_sf"/>
</dbReference>
<feature type="compositionally biased region" description="Acidic residues" evidence="19">
    <location>
        <begin position="869"/>
        <end position="879"/>
    </location>
</feature>
<evidence type="ECO:0000256" key="12">
    <source>
        <dbReference type="ARBA" id="ARBA00058681"/>
    </source>
</evidence>
<evidence type="ECO:0000256" key="10">
    <source>
        <dbReference type="ARBA" id="ARBA00023119"/>
    </source>
</evidence>
<comment type="similarity">
    <text evidence="13">Belongs to the WD repeat WDR33 family.</text>
</comment>
<evidence type="ECO:0000256" key="16">
    <source>
        <dbReference type="ARBA" id="ARBA00075792"/>
    </source>
</evidence>
<evidence type="ECO:0000256" key="13">
    <source>
        <dbReference type="ARBA" id="ARBA00061690"/>
    </source>
</evidence>
<evidence type="ECO:0000256" key="1">
    <source>
        <dbReference type="ARBA" id="ARBA00004123"/>
    </source>
</evidence>
<feature type="compositionally biased region" description="Gly residues" evidence="19">
    <location>
        <begin position="886"/>
        <end position="908"/>
    </location>
</feature>
<feature type="compositionally biased region" description="Gly residues" evidence="19">
    <location>
        <begin position="667"/>
        <end position="756"/>
    </location>
</feature>
<evidence type="ECO:0000256" key="7">
    <source>
        <dbReference type="ARBA" id="ARBA00022737"/>
    </source>
</evidence>
<dbReference type="PANTHER" id="PTHR22836:SF0">
    <property type="entry name" value="PRE-MRNA 3' END PROCESSING PROTEIN WDR33"/>
    <property type="match status" value="1"/>
</dbReference>
<evidence type="ECO:0000256" key="15">
    <source>
        <dbReference type="ARBA" id="ARBA00068823"/>
    </source>
</evidence>
<feature type="compositionally biased region" description="Gly residues" evidence="19">
    <location>
        <begin position="821"/>
        <end position="858"/>
    </location>
</feature>
<feature type="repeat" description="WD" evidence="18">
    <location>
        <begin position="371"/>
        <end position="402"/>
    </location>
</feature>
<comment type="subcellular location">
    <subcellularLocation>
        <location evidence="1">Nucleus</location>
    </subcellularLocation>
</comment>
<keyword evidence="10" id="KW-0176">Collagen</keyword>
<dbReference type="AlphaFoldDB" id="A0AAV2JTC4"/>
<feature type="compositionally biased region" description="Low complexity" evidence="19">
    <location>
        <begin position="757"/>
        <end position="790"/>
    </location>
</feature>
<dbReference type="PROSITE" id="PS50082">
    <property type="entry name" value="WD_REPEATS_2"/>
    <property type="match status" value="6"/>
</dbReference>
<proteinExistence type="inferred from homology"/>
<dbReference type="InterPro" id="IPR001680">
    <property type="entry name" value="WD40_rpt"/>
</dbReference>
<feature type="repeat" description="WD" evidence="18">
    <location>
        <begin position="198"/>
        <end position="230"/>
    </location>
</feature>
<dbReference type="EMBL" id="OZ035836">
    <property type="protein sequence ID" value="CAL1580760.1"/>
    <property type="molecule type" value="Genomic_DNA"/>
</dbReference>
<evidence type="ECO:0000313" key="20">
    <source>
        <dbReference type="EMBL" id="CAL1580760.1"/>
    </source>
</evidence>
<keyword evidence="7" id="KW-0677">Repeat</keyword>
<keyword evidence="11" id="KW-0539">Nucleus</keyword>
<feature type="compositionally biased region" description="Gly residues" evidence="19">
    <location>
        <begin position="562"/>
        <end position="583"/>
    </location>
</feature>
<dbReference type="InterPro" id="IPR036322">
    <property type="entry name" value="WD40_repeat_dom_sf"/>
</dbReference>